<name>A0A7J7J0W8_BUGNE</name>
<organism evidence="1 2">
    <name type="scientific">Bugula neritina</name>
    <name type="common">Brown bryozoan</name>
    <name type="synonym">Sertularia neritina</name>
    <dbReference type="NCBI Taxonomy" id="10212"/>
    <lineage>
        <taxon>Eukaryota</taxon>
        <taxon>Metazoa</taxon>
        <taxon>Spiralia</taxon>
        <taxon>Lophotrochozoa</taxon>
        <taxon>Bryozoa</taxon>
        <taxon>Gymnolaemata</taxon>
        <taxon>Cheilostomatida</taxon>
        <taxon>Flustrina</taxon>
        <taxon>Buguloidea</taxon>
        <taxon>Bugulidae</taxon>
        <taxon>Bugula</taxon>
    </lineage>
</organism>
<gene>
    <name evidence="1" type="ORF">EB796_022383</name>
</gene>
<comment type="caution">
    <text evidence="1">The sequence shown here is derived from an EMBL/GenBank/DDBJ whole genome shotgun (WGS) entry which is preliminary data.</text>
</comment>
<reference evidence="1" key="1">
    <citation type="submission" date="2020-06" db="EMBL/GenBank/DDBJ databases">
        <title>Draft genome of Bugula neritina, a colonial animal packing powerful symbionts and potential medicines.</title>
        <authorList>
            <person name="Rayko M."/>
        </authorList>
    </citation>
    <scope>NUCLEOTIDE SEQUENCE [LARGE SCALE GENOMIC DNA]</scope>
    <source>
        <strain evidence="1">Kwan_BN1</strain>
    </source>
</reference>
<protein>
    <submittedName>
        <fullName evidence="1">Uncharacterized protein</fullName>
    </submittedName>
</protein>
<dbReference type="AlphaFoldDB" id="A0A7J7J0W8"/>
<evidence type="ECO:0000313" key="1">
    <source>
        <dbReference type="EMBL" id="KAF6019294.1"/>
    </source>
</evidence>
<evidence type="ECO:0000313" key="2">
    <source>
        <dbReference type="Proteomes" id="UP000593567"/>
    </source>
</evidence>
<sequence>MFLMGSYVYEVTELWVWGRDETSSFYLNQMQNIKITVTMLESAIDDDDSLCVYRDGSPAAGENRPEVFTCTSSMIGR</sequence>
<proteinExistence type="predicted"/>
<accession>A0A7J7J0W8</accession>
<dbReference type="EMBL" id="VXIV02003241">
    <property type="protein sequence ID" value="KAF6019294.1"/>
    <property type="molecule type" value="Genomic_DNA"/>
</dbReference>
<dbReference type="Proteomes" id="UP000593567">
    <property type="component" value="Unassembled WGS sequence"/>
</dbReference>
<keyword evidence="2" id="KW-1185">Reference proteome</keyword>